<evidence type="ECO:0000256" key="4">
    <source>
        <dbReference type="ARBA" id="ARBA00022679"/>
    </source>
</evidence>
<feature type="chain" id="PRO_5042876285" description="Protein arginine methyltransferase NDUFAF7" evidence="8">
    <location>
        <begin position="19"/>
        <end position="203"/>
    </location>
</feature>
<dbReference type="InterPro" id="IPR003788">
    <property type="entry name" value="NDUFAF7"/>
</dbReference>
<organism evidence="9 10">
    <name type="scientific">Dillenia turbinata</name>
    <dbReference type="NCBI Taxonomy" id="194707"/>
    <lineage>
        <taxon>Eukaryota</taxon>
        <taxon>Viridiplantae</taxon>
        <taxon>Streptophyta</taxon>
        <taxon>Embryophyta</taxon>
        <taxon>Tracheophyta</taxon>
        <taxon>Spermatophyta</taxon>
        <taxon>Magnoliopsida</taxon>
        <taxon>eudicotyledons</taxon>
        <taxon>Gunneridae</taxon>
        <taxon>Pentapetalae</taxon>
        <taxon>Dilleniales</taxon>
        <taxon>Dilleniaceae</taxon>
        <taxon>Dillenia</taxon>
    </lineage>
</organism>
<proteinExistence type="inferred from homology"/>
<comment type="similarity">
    <text evidence="2 7">Belongs to the NDUFAF7 family.</text>
</comment>
<dbReference type="GO" id="GO:0035243">
    <property type="term" value="F:protein-arginine omega-N symmetric methyltransferase activity"/>
    <property type="evidence" value="ECO:0007669"/>
    <property type="project" value="UniProtKB-EC"/>
</dbReference>
<comment type="subcellular location">
    <subcellularLocation>
        <location evidence="1 7">Mitochondrion</location>
    </subcellularLocation>
</comment>
<dbReference type="GO" id="GO:0032981">
    <property type="term" value="P:mitochondrial respiratory chain complex I assembly"/>
    <property type="evidence" value="ECO:0007669"/>
    <property type="project" value="TreeGrafter"/>
</dbReference>
<feature type="signal peptide" evidence="8">
    <location>
        <begin position="1"/>
        <end position="18"/>
    </location>
</feature>
<comment type="function">
    <text evidence="7">Arginine methyltransferase involved in the assembly or stability of mitochondrial NADH:ubiquinone oxidoreductase complex (complex I).</text>
</comment>
<keyword evidence="3 7" id="KW-0489">Methyltransferase</keyword>
<reference evidence="9 10" key="1">
    <citation type="submission" date="2023-12" db="EMBL/GenBank/DDBJ databases">
        <title>A high-quality genome assembly for Dillenia turbinata (Dilleniales).</title>
        <authorList>
            <person name="Chanderbali A."/>
        </authorList>
    </citation>
    <scope>NUCLEOTIDE SEQUENCE [LARGE SCALE GENOMIC DNA]</scope>
    <source>
        <strain evidence="9">LSX21</strain>
        <tissue evidence="9">Leaf</tissue>
    </source>
</reference>
<dbReference type="InterPro" id="IPR038375">
    <property type="entry name" value="NDUFAF7_sf"/>
</dbReference>
<gene>
    <name evidence="9" type="ORF">RJ641_001759</name>
</gene>
<keyword evidence="8" id="KW-0732">Signal</keyword>
<protein>
    <recommendedName>
        <fullName evidence="7">Protein arginine methyltransferase NDUFAF7</fullName>
        <ecNumber evidence="7">2.1.1.320</ecNumber>
    </recommendedName>
</protein>
<dbReference type="AlphaFoldDB" id="A0AAN8VDM9"/>
<dbReference type="EMBL" id="JBAMMX010000010">
    <property type="protein sequence ID" value="KAK6932135.1"/>
    <property type="molecule type" value="Genomic_DNA"/>
</dbReference>
<evidence type="ECO:0000256" key="5">
    <source>
        <dbReference type="ARBA" id="ARBA00023128"/>
    </source>
</evidence>
<name>A0AAN8VDM9_9MAGN</name>
<comment type="caution">
    <text evidence="9">The sequence shown here is derived from an EMBL/GenBank/DDBJ whole genome shotgun (WGS) entry which is preliminary data.</text>
</comment>
<dbReference type="PANTHER" id="PTHR12049:SF7">
    <property type="entry name" value="PROTEIN ARGININE METHYLTRANSFERASE NDUFAF7, MITOCHONDRIAL"/>
    <property type="match status" value="1"/>
</dbReference>
<dbReference type="GO" id="GO:0032259">
    <property type="term" value="P:methylation"/>
    <property type="evidence" value="ECO:0007669"/>
    <property type="project" value="UniProtKB-KW"/>
</dbReference>
<evidence type="ECO:0000256" key="6">
    <source>
        <dbReference type="ARBA" id="ARBA00048612"/>
    </source>
</evidence>
<accession>A0AAN8VDM9</accession>
<evidence type="ECO:0000313" key="10">
    <source>
        <dbReference type="Proteomes" id="UP001370490"/>
    </source>
</evidence>
<dbReference type="Pfam" id="PF02636">
    <property type="entry name" value="Methyltransf_28"/>
    <property type="match status" value="1"/>
</dbReference>
<keyword evidence="5 7" id="KW-0496">Mitochondrion</keyword>
<evidence type="ECO:0000256" key="1">
    <source>
        <dbReference type="ARBA" id="ARBA00004173"/>
    </source>
</evidence>
<evidence type="ECO:0000313" key="9">
    <source>
        <dbReference type="EMBL" id="KAK6932135.1"/>
    </source>
</evidence>
<keyword evidence="10" id="KW-1185">Reference proteome</keyword>
<evidence type="ECO:0000256" key="7">
    <source>
        <dbReference type="RuleBase" id="RU364114"/>
    </source>
</evidence>
<dbReference type="EC" id="2.1.1.320" evidence="7"/>
<sequence>MTMLLFVILIFAISLQRATRGWCEKMIDVAENSLFQFVLSPKSKPATLFLMKRCKWASLEELNKLEQIEVCPKAMELTETIATRLSRDGDSLQAIRKQIFVHILDNQGTADLSAYVVFASIRHSAEEASGSQPYIYCVCPMLANGFSPLKSQVSCHGTVSCRSTIWTTEQCHYNGYGNKRNSDCRKHVNQEFITIDQLRTAEW</sequence>
<evidence type="ECO:0000256" key="3">
    <source>
        <dbReference type="ARBA" id="ARBA00022603"/>
    </source>
</evidence>
<evidence type="ECO:0000256" key="8">
    <source>
        <dbReference type="SAM" id="SignalP"/>
    </source>
</evidence>
<dbReference type="InterPro" id="IPR029063">
    <property type="entry name" value="SAM-dependent_MTases_sf"/>
</dbReference>
<dbReference type="GO" id="GO:0005739">
    <property type="term" value="C:mitochondrion"/>
    <property type="evidence" value="ECO:0007669"/>
    <property type="project" value="UniProtKB-SubCell"/>
</dbReference>
<dbReference type="Proteomes" id="UP001370490">
    <property type="component" value="Unassembled WGS sequence"/>
</dbReference>
<dbReference type="PANTHER" id="PTHR12049">
    <property type="entry name" value="PROTEIN ARGININE METHYLTRANSFERASE NDUFAF7, MITOCHONDRIAL"/>
    <property type="match status" value="1"/>
</dbReference>
<dbReference type="Gene3D" id="3.40.50.12710">
    <property type="match status" value="1"/>
</dbReference>
<evidence type="ECO:0000256" key="2">
    <source>
        <dbReference type="ARBA" id="ARBA00005891"/>
    </source>
</evidence>
<comment type="catalytic activity">
    <reaction evidence="6 7">
        <text>L-arginyl-[protein] + 2 S-adenosyl-L-methionine = N(omega),N(omega)'-dimethyl-L-arginyl-[protein] + 2 S-adenosyl-L-homocysteine + 2 H(+)</text>
        <dbReference type="Rhea" id="RHEA:48108"/>
        <dbReference type="Rhea" id="RHEA-COMP:10532"/>
        <dbReference type="Rhea" id="RHEA-COMP:11992"/>
        <dbReference type="ChEBI" id="CHEBI:15378"/>
        <dbReference type="ChEBI" id="CHEBI:29965"/>
        <dbReference type="ChEBI" id="CHEBI:57856"/>
        <dbReference type="ChEBI" id="CHEBI:59789"/>
        <dbReference type="ChEBI" id="CHEBI:88221"/>
        <dbReference type="EC" id="2.1.1.320"/>
    </reaction>
</comment>
<keyword evidence="4 7" id="KW-0808">Transferase</keyword>
<dbReference type="SUPFAM" id="SSF53335">
    <property type="entry name" value="S-adenosyl-L-methionine-dependent methyltransferases"/>
    <property type="match status" value="1"/>
</dbReference>